<keyword evidence="4" id="KW-1185">Reference proteome</keyword>
<dbReference type="Gene3D" id="2.120.10.80">
    <property type="entry name" value="Kelch-type beta propeller"/>
    <property type="match status" value="2"/>
</dbReference>
<evidence type="ECO:0000256" key="1">
    <source>
        <dbReference type="SAM" id="Phobius"/>
    </source>
</evidence>
<sequence>MKTLLLLISFVFFLPFIQTASLTPNYKSACTLISTRIYCYSGGYASLGDVVIKRALDEHHYLDLTQTLKLDETSARWISIPDDTHFLNEPTLASTSTAVVDSAYIIDGGYNDTPFVKNITRLFDTKSNTWSSISNNNRNFSNNAIYMGTAVNVPNKGRIYYWGGLSGQYPGFPINTTTILTTKNPMYSWSVCPGVLPLGTFTRFGHTATLDNDGINIFYLGGRIRTVNVTTVDDTHPNDSNLIPYNIIPMNKILSYSTMDASWSARESLSAPTMSSRYMHSANLLPYSGKILIYGGATDDGNEKRDVTIIDPSAVSDYLYLFDPKTLEYTRIEEYEQSQGAGPRFGHSGNLSNSATWLTSFSLLGGDGPDNKVGGTWLSNQAITGITIGSIIFLLVGSVYMIHTTRSKKKKLLQEQEDFKKLQDSNLPQLHKEYQRYSTVDSIQMSGQERYFNNNNIPNEYDTYVISSDSVTLHDNVPPRGFSYDHLVIPSSINIHKPNQVKDQQPLTFIEGQQQQSSTGSFCLQPTTTVSNASSVPSASVVKPSVY</sequence>
<dbReference type="PANTHER" id="PTHR23244">
    <property type="entry name" value="KELCH REPEAT DOMAIN"/>
    <property type="match status" value="1"/>
</dbReference>
<keyword evidence="1" id="KW-1133">Transmembrane helix</keyword>
<feature type="transmembrane region" description="Helical" evidence="1">
    <location>
        <begin position="382"/>
        <end position="402"/>
    </location>
</feature>
<keyword evidence="1" id="KW-0472">Membrane</keyword>
<evidence type="ECO:0008006" key="5">
    <source>
        <dbReference type="Google" id="ProtNLM"/>
    </source>
</evidence>
<dbReference type="SUPFAM" id="SSF50965">
    <property type="entry name" value="Galactose oxidase, central domain"/>
    <property type="match status" value="1"/>
</dbReference>
<dbReference type="InterPro" id="IPR015915">
    <property type="entry name" value="Kelch-typ_b-propeller"/>
</dbReference>
<accession>A0ABP9YWD3</accession>
<feature type="signal peptide" evidence="2">
    <location>
        <begin position="1"/>
        <end position="19"/>
    </location>
</feature>
<proteinExistence type="predicted"/>
<evidence type="ECO:0000313" key="4">
    <source>
        <dbReference type="Proteomes" id="UP001473302"/>
    </source>
</evidence>
<evidence type="ECO:0000313" key="3">
    <source>
        <dbReference type="EMBL" id="GAA5811178.1"/>
    </source>
</evidence>
<comment type="caution">
    <text evidence="3">The sequence shown here is derived from an EMBL/GenBank/DDBJ whole genome shotgun (WGS) entry which is preliminary data.</text>
</comment>
<dbReference type="Proteomes" id="UP001473302">
    <property type="component" value="Unassembled WGS sequence"/>
</dbReference>
<organism evidence="3 4">
    <name type="scientific">Mucor flavus</name>
    <dbReference type="NCBI Taxonomy" id="439312"/>
    <lineage>
        <taxon>Eukaryota</taxon>
        <taxon>Fungi</taxon>
        <taxon>Fungi incertae sedis</taxon>
        <taxon>Mucoromycota</taxon>
        <taxon>Mucoromycotina</taxon>
        <taxon>Mucoromycetes</taxon>
        <taxon>Mucorales</taxon>
        <taxon>Mucorineae</taxon>
        <taxon>Mucoraceae</taxon>
        <taxon>Mucor</taxon>
    </lineage>
</organism>
<feature type="chain" id="PRO_5047479722" description="Galactose oxidase" evidence="2">
    <location>
        <begin position="20"/>
        <end position="547"/>
    </location>
</feature>
<name>A0ABP9YWD3_9FUNG</name>
<reference evidence="3 4" key="1">
    <citation type="submission" date="2024-04" db="EMBL/GenBank/DDBJ databases">
        <title>genome sequences of Mucor flavus KT1a and Helicostylum pulchrum KT1b strains isolated from the surface of a dry-aged beef.</title>
        <authorList>
            <person name="Toyotome T."/>
            <person name="Hosono M."/>
            <person name="Torimaru M."/>
            <person name="Fukuda K."/>
            <person name="Mikami N."/>
        </authorList>
    </citation>
    <scope>NUCLEOTIDE SEQUENCE [LARGE SCALE GENOMIC DNA]</scope>
    <source>
        <strain evidence="3 4">KT1a</strain>
    </source>
</reference>
<dbReference type="InterPro" id="IPR011043">
    <property type="entry name" value="Gal_Oxase/kelch_b-propeller"/>
</dbReference>
<evidence type="ECO:0000256" key="2">
    <source>
        <dbReference type="SAM" id="SignalP"/>
    </source>
</evidence>
<gene>
    <name evidence="3" type="ORF">MFLAVUS_004609</name>
</gene>
<dbReference type="EMBL" id="BAABUK010000009">
    <property type="protein sequence ID" value="GAA5811178.1"/>
    <property type="molecule type" value="Genomic_DNA"/>
</dbReference>
<keyword evidence="2" id="KW-0732">Signal</keyword>
<protein>
    <recommendedName>
        <fullName evidence="5">Galactose oxidase</fullName>
    </recommendedName>
</protein>
<keyword evidence="1" id="KW-0812">Transmembrane</keyword>